<gene>
    <name evidence="1" type="ORF">GWI33_001309</name>
</gene>
<organism evidence="1 2">
    <name type="scientific">Rhynchophorus ferrugineus</name>
    <name type="common">Red palm weevil</name>
    <name type="synonym">Curculio ferrugineus</name>
    <dbReference type="NCBI Taxonomy" id="354439"/>
    <lineage>
        <taxon>Eukaryota</taxon>
        <taxon>Metazoa</taxon>
        <taxon>Ecdysozoa</taxon>
        <taxon>Arthropoda</taxon>
        <taxon>Hexapoda</taxon>
        <taxon>Insecta</taxon>
        <taxon>Pterygota</taxon>
        <taxon>Neoptera</taxon>
        <taxon>Endopterygota</taxon>
        <taxon>Coleoptera</taxon>
        <taxon>Polyphaga</taxon>
        <taxon>Cucujiformia</taxon>
        <taxon>Curculionidae</taxon>
        <taxon>Dryophthorinae</taxon>
        <taxon>Rhynchophorus</taxon>
    </lineage>
</organism>
<name>A0A834IQJ4_RHYFE</name>
<comment type="caution">
    <text evidence="1">The sequence shown here is derived from an EMBL/GenBank/DDBJ whole genome shotgun (WGS) entry which is preliminary data.</text>
</comment>
<dbReference type="EMBL" id="JAACXV010000136">
    <property type="protein sequence ID" value="KAF7283117.1"/>
    <property type="molecule type" value="Genomic_DNA"/>
</dbReference>
<sequence length="90" mass="9840">MVTTRQPLGGARIMEAPAPTVIISASDRGRRQMCDENLRHAPLGCPVFVLSTAFDRGVLLCRSFRPLSYEYFGKRGNFCCAGVSTKSAND</sequence>
<proteinExistence type="predicted"/>
<protein>
    <submittedName>
        <fullName evidence="1">Uncharacterized protein</fullName>
    </submittedName>
</protein>
<keyword evidence="2" id="KW-1185">Reference proteome</keyword>
<dbReference type="AlphaFoldDB" id="A0A834IQJ4"/>
<evidence type="ECO:0000313" key="1">
    <source>
        <dbReference type="EMBL" id="KAF7283117.1"/>
    </source>
</evidence>
<reference evidence="1" key="1">
    <citation type="submission" date="2020-08" db="EMBL/GenBank/DDBJ databases">
        <title>Genome sequencing and assembly of the red palm weevil Rhynchophorus ferrugineus.</title>
        <authorList>
            <person name="Dias G.B."/>
            <person name="Bergman C.M."/>
            <person name="Manee M."/>
        </authorList>
    </citation>
    <scope>NUCLEOTIDE SEQUENCE</scope>
    <source>
        <strain evidence="1">AA-2017</strain>
        <tissue evidence="1">Whole larva</tissue>
    </source>
</reference>
<dbReference type="Proteomes" id="UP000625711">
    <property type="component" value="Unassembled WGS sequence"/>
</dbReference>
<accession>A0A834IQJ4</accession>
<evidence type="ECO:0000313" key="2">
    <source>
        <dbReference type="Proteomes" id="UP000625711"/>
    </source>
</evidence>